<reference evidence="3 4" key="2">
    <citation type="journal article" date="2014" name="BMC Genomics">
        <title>An improved genome of the model marine alga Ostreococcus tauri unfolds by assessing Illumina de novo assemblies.</title>
        <authorList>
            <person name="Blanc-Mathieu R."/>
            <person name="Verhelst B."/>
            <person name="Derelle E."/>
            <person name="Rombauts S."/>
            <person name="Bouget F.Y."/>
            <person name="Carre I."/>
            <person name="Chateau A."/>
            <person name="Eyre-Walker A."/>
            <person name="Grimsley N."/>
            <person name="Moreau H."/>
            <person name="Piegu B."/>
            <person name="Rivals E."/>
            <person name="Schackwitz W."/>
            <person name="Van de Peer Y."/>
            <person name="Piganeau G."/>
        </authorList>
    </citation>
    <scope>NUCLEOTIDE SEQUENCE [LARGE SCALE GENOMIC DNA]</scope>
    <source>
        <strain evidence="4">OTTH 0595 / CCAP 157/2 / RCC745</strain>
    </source>
</reference>
<protein>
    <submittedName>
        <fullName evidence="3">Uncharacterized protein</fullName>
    </submittedName>
</protein>
<gene>
    <name evidence="3" type="ORF">OT_ostta13g01750</name>
</gene>
<proteinExistence type="predicted"/>
<feature type="compositionally biased region" description="Low complexity" evidence="1">
    <location>
        <begin position="1"/>
        <end position="32"/>
    </location>
</feature>
<evidence type="ECO:0000256" key="2">
    <source>
        <dbReference type="SAM" id="Phobius"/>
    </source>
</evidence>
<dbReference type="PANTHER" id="PTHR35734:SF1">
    <property type="entry name" value="OS01G0805200 PROTEIN"/>
    <property type="match status" value="1"/>
</dbReference>
<reference evidence="4" key="1">
    <citation type="journal article" date="2006" name="Proc. Natl. Acad. Sci. U.S.A.">
        <title>Genome analysis of the smallest free-living eukaryote Ostreococcus tauri unveils many unique features.</title>
        <authorList>
            <person name="Derelle E."/>
            <person name="Ferraz C."/>
            <person name="Rombauts S."/>
            <person name="Rouze P."/>
            <person name="Worden A.Z."/>
            <person name="Robbens S."/>
            <person name="Partensky F."/>
            <person name="Degroeve S."/>
            <person name="Echeynie S."/>
            <person name="Cooke R."/>
            <person name="Saeys Y."/>
            <person name="Wuyts J."/>
            <person name="Jabbari K."/>
            <person name="Bowler C."/>
            <person name="Panaud O."/>
            <person name="Piegu B."/>
            <person name="Ball S.G."/>
            <person name="Ral J.-P."/>
            <person name="Bouget F.-Y."/>
            <person name="Piganeau G."/>
            <person name="De Baets B."/>
            <person name="Picard A."/>
            <person name="Delseny M."/>
            <person name="Demaille J."/>
            <person name="Van de Peer Y."/>
            <person name="Moreau H."/>
        </authorList>
    </citation>
    <scope>NUCLEOTIDE SEQUENCE [LARGE SCALE GENOMIC DNA]</scope>
    <source>
        <strain evidence="4">OTTH 0595 / CCAP 157/2 / RCC745</strain>
    </source>
</reference>
<dbReference type="InterPro" id="IPR021562">
    <property type="entry name" value="DUF3007"/>
</dbReference>
<dbReference type="FunCoup" id="A0A096P7F2">
    <property type="interactions" value="324"/>
</dbReference>
<keyword evidence="2" id="KW-0812">Transmembrane</keyword>
<sequence length="172" mass="18963">MATTTVMATTTARWAPRTSTAARARASSSRRTSPTEKGARVTSTRATTTRERRRRVRARASEGDAKGDVPFGYTRADVMLIGGGVTGAGFAAYYGLQSALGWEATRAGNAVQLTFVFGLTVAWVGSYVLRVFNKDMTYVKQLKDYEEAVMQKRLEEMPAQELEKMMSDLEEK</sequence>
<dbReference type="EMBL" id="CAID01000013">
    <property type="protein sequence ID" value="CEG00131.1"/>
    <property type="molecule type" value="Genomic_DNA"/>
</dbReference>
<dbReference type="GeneID" id="9835740"/>
<dbReference type="OrthoDB" id="5023at2759"/>
<accession>A0A096P7F2</accession>
<dbReference type="RefSeq" id="XP_003082649.2">
    <property type="nucleotide sequence ID" value="XM_003082601.2"/>
</dbReference>
<dbReference type="PANTHER" id="PTHR35734">
    <property type="entry name" value="OS01G0805200 PROTEIN"/>
    <property type="match status" value="1"/>
</dbReference>
<evidence type="ECO:0000313" key="3">
    <source>
        <dbReference type="EMBL" id="CEG00131.1"/>
    </source>
</evidence>
<dbReference type="KEGG" id="ota:OT_ostta13g01750"/>
<keyword evidence="4" id="KW-1185">Reference proteome</keyword>
<feature type="region of interest" description="Disordered" evidence="1">
    <location>
        <begin position="1"/>
        <end position="64"/>
    </location>
</feature>
<feature type="transmembrane region" description="Helical" evidence="2">
    <location>
        <begin position="78"/>
        <end position="96"/>
    </location>
</feature>
<name>A0A096P7F2_OSTTA</name>
<dbReference type="AlphaFoldDB" id="A0A096P7F2"/>
<evidence type="ECO:0000256" key="1">
    <source>
        <dbReference type="SAM" id="MobiDB-lite"/>
    </source>
</evidence>
<keyword evidence="2" id="KW-0472">Membrane</keyword>
<evidence type="ECO:0000313" key="4">
    <source>
        <dbReference type="Proteomes" id="UP000009170"/>
    </source>
</evidence>
<dbReference type="Proteomes" id="UP000009170">
    <property type="component" value="Unassembled WGS sequence"/>
</dbReference>
<feature type="transmembrane region" description="Helical" evidence="2">
    <location>
        <begin position="111"/>
        <end position="132"/>
    </location>
</feature>
<organism evidence="3 4">
    <name type="scientific">Ostreococcus tauri</name>
    <name type="common">Marine green alga</name>
    <dbReference type="NCBI Taxonomy" id="70448"/>
    <lineage>
        <taxon>Eukaryota</taxon>
        <taxon>Viridiplantae</taxon>
        <taxon>Chlorophyta</taxon>
        <taxon>Mamiellophyceae</taxon>
        <taxon>Mamiellales</taxon>
        <taxon>Bathycoccaceae</taxon>
        <taxon>Ostreococcus</taxon>
    </lineage>
</organism>
<keyword evidence="2" id="KW-1133">Transmembrane helix</keyword>
<dbReference type="InParanoid" id="A0A096P7F2"/>
<comment type="caution">
    <text evidence="3">The sequence shown here is derived from an EMBL/GenBank/DDBJ whole genome shotgun (WGS) entry which is preliminary data.</text>
</comment>
<dbReference type="Pfam" id="PF11460">
    <property type="entry name" value="DUF3007"/>
    <property type="match status" value="1"/>
</dbReference>
<dbReference type="STRING" id="70448.A0A096P7F2"/>